<gene>
    <name evidence="1" type="ORF">RHMOL_Rhmol04G0104200</name>
</gene>
<evidence type="ECO:0000313" key="1">
    <source>
        <dbReference type="EMBL" id="KAI8558559.1"/>
    </source>
</evidence>
<comment type="caution">
    <text evidence="1">The sequence shown here is derived from an EMBL/GenBank/DDBJ whole genome shotgun (WGS) entry which is preliminary data.</text>
</comment>
<accession>A0ACC0P061</accession>
<dbReference type="EMBL" id="CM046391">
    <property type="protein sequence ID" value="KAI8558559.1"/>
    <property type="molecule type" value="Genomic_DNA"/>
</dbReference>
<keyword evidence="2" id="KW-1185">Reference proteome</keyword>
<protein>
    <submittedName>
        <fullName evidence="1">Uncharacterized protein</fullName>
    </submittedName>
</protein>
<reference evidence="1" key="1">
    <citation type="submission" date="2022-02" db="EMBL/GenBank/DDBJ databases">
        <title>Plant Genome Project.</title>
        <authorList>
            <person name="Zhang R.-G."/>
        </authorList>
    </citation>
    <scope>NUCLEOTIDE SEQUENCE</scope>
    <source>
        <strain evidence="1">AT1</strain>
    </source>
</reference>
<evidence type="ECO:0000313" key="2">
    <source>
        <dbReference type="Proteomes" id="UP001062846"/>
    </source>
</evidence>
<organism evidence="1 2">
    <name type="scientific">Rhododendron molle</name>
    <name type="common">Chinese azalea</name>
    <name type="synonym">Azalea mollis</name>
    <dbReference type="NCBI Taxonomy" id="49168"/>
    <lineage>
        <taxon>Eukaryota</taxon>
        <taxon>Viridiplantae</taxon>
        <taxon>Streptophyta</taxon>
        <taxon>Embryophyta</taxon>
        <taxon>Tracheophyta</taxon>
        <taxon>Spermatophyta</taxon>
        <taxon>Magnoliopsida</taxon>
        <taxon>eudicotyledons</taxon>
        <taxon>Gunneridae</taxon>
        <taxon>Pentapetalae</taxon>
        <taxon>asterids</taxon>
        <taxon>Ericales</taxon>
        <taxon>Ericaceae</taxon>
        <taxon>Ericoideae</taxon>
        <taxon>Rhodoreae</taxon>
        <taxon>Rhododendron</taxon>
    </lineage>
</organism>
<dbReference type="Proteomes" id="UP001062846">
    <property type="component" value="Chromosome 4"/>
</dbReference>
<name>A0ACC0P061_RHOML</name>
<proteinExistence type="predicted"/>
<sequence>MAVPPFLARRDRIAKRNARILYLQSQKKNDKLVVSCDRIPTELKCKLKGQIRHRKYSCRRGSSPVCRSDDRIGILGFDYEDVLMGTGQAYETLEIEKSVWSWMMQPSVFDHYRT</sequence>